<dbReference type="PANTHER" id="PTHR43808:SF28">
    <property type="entry name" value="[LYSW]-LYSINE_[LYSW]-ORNITHINE HYDROLASE"/>
    <property type="match status" value="1"/>
</dbReference>
<dbReference type="InterPro" id="IPR010175">
    <property type="entry name" value="LysK"/>
</dbReference>
<evidence type="ECO:0000313" key="8">
    <source>
        <dbReference type="EMBL" id="MBB5823162.1"/>
    </source>
</evidence>
<keyword evidence="6" id="KW-0457">Lysine biosynthesis</keyword>
<evidence type="ECO:0000256" key="2">
    <source>
        <dbReference type="ARBA" id="ARBA00022605"/>
    </source>
</evidence>
<dbReference type="GO" id="GO:0050897">
    <property type="term" value="F:cobalt ion binding"/>
    <property type="evidence" value="ECO:0007669"/>
    <property type="project" value="InterPro"/>
</dbReference>
<dbReference type="InterPro" id="IPR001261">
    <property type="entry name" value="ArgE/DapE_CS"/>
</dbReference>
<dbReference type="SUPFAM" id="SSF53187">
    <property type="entry name" value="Zn-dependent exopeptidases"/>
    <property type="match status" value="1"/>
</dbReference>
<dbReference type="PANTHER" id="PTHR43808">
    <property type="entry name" value="ACETYLORNITHINE DEACETYLASE"/>
    <property type="match status" value="1"/>
</dbReference>
<comment type="caution">
    <text evidence="8">The sequence shown here is derived from an EMBL/GenBank/DDBJ whole genome shotgun (WGS) entry which is preliminary data.</text>
</comment>
<dbReference type="GO" id="GO:0008270">
    <property type="term" value="F:zinc ion binding"/>
    <property type="evidence" value="ECO:0007669"/>
    <property type="project" value="InterPro"/>
</dbReference>
<keyword evidence="3" id="KW-0479">Metal-binding</keyword>
<dbReference type="NCBIfam" id="TIGR01902">
    <property type="entry name" value="dapE-lys-deAc"/>
    <property type="match status" value="1"/>
</dbReference>
<evidence type="ECO:0000256" key="6">
    <source>
        <dbReference type="ARBA" id="ARBA00023154"/>
    </source>
</evidence>
<keyword evidence="5" id="KW-0862">Zinc</keyword>
<proteinExistence type="inferred from homology"/>
<keyword evidence="8" id="KW-0121">Carboxypeptidase</keyword>
<dbReference type="Proteomes" id="UP000540685">
    <property type="component" value="Unassembled WGS sequence"/>
</dbReference>
<dbReference type="InterPro" id="IPR050072">
    <property type="entry name" value="Peptidase_M20A"/>
</dbReference>
<evidence type="ECO:0000256" key="4">
    <source>
        <dbReference type="ARBA" id="ARBA00022801"/>
    </source>
</evidence>
<keyword evidence="4" id="KW-0378">Hydrolase</keyword>
<dbReference type="PROSITE" id="PS00758">
    <property type="entry name" value="ARGE_DAPE_CPG2_1"/>
    <property type="match status" value="1"/>
</dbReference>
<dbReference type="GO" id="GO:0016811">
    <property type="term" value="F:hydrolase activity, acting on carbon-nitrogen (but not peptide) bonds, in linear amides"/>
    <property type="evidence" value="ECO:0007669"/>
    <property type="project" value="InterPro"/>
</dbReference>
<evidence type="ECO:0000256" key="3">
    <source>
        <dbReference type="ARBA" id="ARBA00022723"/>
    </source>
</evidence>
<dbReference type="RefSeq" id="WP_184540149.1">
    <property type="nucleotide sequence ID" value="NZ_JACHMP010000001.1"/>
</dbReference>
<dbReference type="AlphaFoldDB" id="A0A7W9ILY7"/>
<accession>A0A7W9ILY7</accession>
<dbReference type="InterPro" id="IPR002933">
    <property type="entry name" value="Peptidase_M20"/>
</dbReference>
<keyword evidence="7" id="KW-0170">Cobalt</keyword>
<dbReference type="Gene3D" id="3.40.630.10">
    <property type="entry name" value="Zn peptidases"/>
    <property type="match status" value="2"/>
</dbReference>
<dbReference type="GO" id="GO:0009085">
    <property type="term" value="P:lysine biosynthetic process"/>
    <property type="evidence" value="ECO:0007669"/>
    <property type="project" value="UniProtKB-KW"/>
</dbReference>
<reference evidence="8 9" key="1">
    <citation type="submission" date="2020-08" db="EMBL/GenBank/DDBJ databases">
        <title>Sequencing the genomes of 1000 actinobacteria strains.</title>
        <authorList>
            <person name="Klenk H.-P."/>
        </authorList>
    </citation>
    <scope>NUCLEOTIDE SEQUENCE [LARGE SCALE GENOMIC DNA]</scope>
    <source>
        <strain evidence="8 9">DSM 46887</strain>
    </source>
</reference>
<evidence type="ECO:0000256" key="7">
    <source>
        <dbReference type="ARBA" id="ARBA00023285"/>
    </source>
</evidence>
<name>A0A7W9ILY7_9ACTN</name>
<evidence type="ECO:0000256" key="1">
    <source>
        <dbReference type="ARBA" id="ARBA00022490"/>
    </source>
</evidence>
<gene>
    <name evidence="8" type="ORF">F4562_006224</name>
</gene>
<keyword evidence="9" id="KW-1185">Reference proteome</keyword>
<evidence type="ECO:0000313" key="9">
    <source>
        <dbReference type="Proteomes" id="UP000540685"/>
    </source>
</evidence>
<dbReference type="Pfam" id="PF01546">
    <property type="entry name" value="Peptidase_M20"/>
    <property type="match status" value="1"/>
</dbReference>
<protein>
    <submittedName>
        <fullName evidence="8">LysW-gamma-L-lysine carboxypeptidase</fullName>
    </submittedName>
</protein>
<dbReference type="EMBL" id="JACHMP010000001">
    <property type="protein sequence ID" value="MBB5823162.1"/>
    <property type="molecule type" value="Genomic_DNA"/>
</dbReference>
<sequence length="370" mass="39092">MKPSGEYAAWLLRGLLSIPSVSGEEGRAAAFAADQMSRLGMRARVDEIGNAVGEAGPPGAPTVLLLGHIDTVPGRLAVCQVGDLLYGRGAVDAKGPLAAMICAGAAAASAGVRVVVVGAVGEEVPGSRGTRHLLRTLPRPDAVVIGEPSGWDGVCLGYKGRVGVVYDVRRTAMHTSSPEETAVEAAALFWTRVEDYVRRLPGAGDAVRFDACSATLVDLRGDIRQAHARITCRVPEGFDFDAFHRFVKWAAVQAEARFDERVPAVRRGLGDPAARALRAAIREHGGTPATKLKAGTSDMNVVAEHWDVPMVAYGPGDAHLDHTDDEHIAIPDLYRSVAVLGSALRTLGRLTAGPVRRDELTPTAGRRSLP</sequence>
<dbReference type="HAMAP" id="MF_01120">
    <property type="entry name" value="LysK"/>
    <property type="match status" value="1"/>
</dbReference>
<evidence type="ECO:0000256" key="5">
    <source>
        <dbReference type="ARBA" id="ARBA00022833"/>
    </source>
</evidence>
<keyword evidence="8" id="KW-0645">Protease</keyword>
<dbReference type="GO" id="GO:0004180">
    <property type="term" value="F:carboxypeptidase activity"/>
    <property type="evidence" value="ECO:0007669"/>
    <property type="project" value="UniProtKB-KW"/>
</dbReference>
<keyword evidence="1" id="KW-0963">Cytoplasm</keyword>
<organism evidence="8 9">
    <name type="scientific">Streptosporangium becharense</name>
    <dbReference type="NCBI Taxonomy" id="1816182"/>
    <lineage>
        <taxon>Bacteria</taxon>
        <taxon>Bacillati</taxon>
        <taxon>Actinomycetota</taxon>
        <taxon>Actinomycetes</taxon>
        <taxon>Streptosporangiales</taxon>
        <taxon>Streptosporangiaceae</taxon>
        <taxon>Streptosporangium</taxon>
    </lineage>
</organism>
<keyword evidence="2" id="KW-0028">Amino-acid biosynthesis</keyword>